<dbReference type="GO" id="GO:0006424">
    <property type="term" value="P:glutamyl-tRNA aminoacylation"/>
    <property type="evidence" value="ECO:0007669"/>
    <property type="project" value="InterPro"/>
</dbReference>
<evidence type="ECO:0000256" key="6">
    <source>
        <dbReference type="ARBA" id="ARBA00023146"/>
    </source>
</evidence>
<dbReference type="RefSeq" id="WP_213494466.1">
    <property type="nucleotide sequence ID" value="NZ_CP074694.1"/>
</dbReference>
<reference evidence="10" key="1">
    <citation type="submission" date="2021-05" db="EMBL/GenBank/DDBJ databases">
        <title>Complete genome sequence of the cellulolytic planctomycete Telmatocola sphagniphila SP2T and characterization of the first cellulase from planctomycetes.</title>
        <authorList>
            <person name="Rakitin A.L."/>
            <person name="Beletsky A.V."/>
            <person name="Naumoff D.G."/>
            <person name="Kulichevskaya I.S."/>
            <person name="Mardanov A.V."/>
            <person name="Ravin N.V."/>
            <person name="Dedysh S.N."/>
        </authorList>
    </citation>
    <scope>NUCLEOTIDE SEQUENCE</scope>
    <source>
        <strain evidence="10">SP2T</strain>
    </source>
</reference>
<dbReference type="GO" id="GO:0005829">
    <property type="term" value="C:cytosol"/>
    <property type="evidence" value="ECO:0007669"/>
    <property type="project" value="TreeGrafter"/>
</dbReference>
<dbReference type="NCBIfam" id="NF004314">
    <property type="entry name" value="PRK05710.1-3"/>
    <property type="match status" value="1"/>
</dbReference>
<feature type="binding site" evidence="7">
    <location>
        <position position="202"/>
    </location>
    <ligand>
        <name>L-glutamate</name>
        <dbReference type="ChEBI" id="CHEBI:29985"/>
    </ligand>
</feature>
<dbReference type="PANTHER" id="PTHR43311:SF1">
    <property type="entry name" value="GLUTAMYL-Q TRNA(ASP) SYNTHETASE"/>
    <property type="match status" value="1"/>
</dbReference>
<feature type="binding site" evidence="7">
    <location>
        <position position="184"/>
    </location>
    <ligand>
        <name>L-glutamate</name>
        <dbReference type="ChEBI" id="CHEBI:29985"/>
    </ligand>
</feature>
<feature type="short sequence motif" description="'HIGH' region" evidence="7">
    <location>
        <begin position="12"/>
        <end position="22"/>
    </location>
</feature>
<feature type="binding site" evidence="7">
    <location>
        <begin position="9"/>
        <end position="13"/>
    </location>
    <ligand>
        <name>L-glutamate</name>
        <dbReference type="ChEBI" id="CHEBI:29985"/>
    </ligand>
</feature>
<feature type="binding site" evidence="7">
    <location>
        <position position="124"/>
    </location>
    <ligand>
        <name>Zn(2+)</name>
        <dbReference type="ChEBI" id="CHEBI:29105"/>
    </ligand>
</feature>
<feature type="binding site" evidence="7">
    <location>
        <position position="128"/>
    </location>
    <ligand>
        <name>Zn(2+)</name>
        <dbReference type="ChEBI" id="CHEBI:29105"/>
    </ligand>
</feature>
<evidence type="ECO:0000256" key="5">
    <source>
        <dbReference type="ARBA" id="ARBA00022840"/>
    </source>
</evidence>
<gene>
    <name evidence="10" type="primary">gluQRS</name>
    <name evidence="7" type="synonym">gluQ</name>
    <name evidence="10" type="ORF">KIH39_17265</name>
</gene>
<keyword evidence="4 7" id="KW-0862">Zinc</keyword>
<dbReference type="NCBIfam" id="NF004315">
    <property type="entry name" value="PRK05710.1-4"/>
    <property type="match status" value="1"/>
</dbReference>
<dbReference type="SUPFAM" id="SSF52374">
    <property type="entry name" value="Nucleotidylyl transferase"/>
    <property type="match status" value="1"/>
</dbReference>
<sequence length="302" mass="33710">MSLPPVIGRLAPSPTGFLHLGNARTFLIAWLHARQRGGQMILRIEDLDAPRVKPGYAEAQIDDLKWLGLVWDREPIFQSQRLEYYRAALQKLKEQELVYPCTCTRKDIEQSASAPHADNEPPLYPGRCAHRQAADADKLTVPYAWRFRFTEAPEFLDLFHGSVRLSAPAIGGDFVIWRGEIPSYQLAVVVDDAAQGVTEVIRGDDLIFSTPRQLGIFAALKQKPPRYGHVPLLLDSQGKRMAKRNDSTRLSNLRSAGVRSEDVIGRLAYSCGYLDTPIAISAQELLGICDASKLKIRPPLKV</sequence>
<evidence type="ECO:0000256" key="4">
    <source>
        <dbReference type="ARBA" id="ARBA00022833"/>
    </source>
</evidence>
<proteinExistence type="inferred from homology"/>
<dbReference type="NCBIfam" id="TIGR03838">
    <property type="entry name" value="queuosine_YadB"/>
    <property type="match status" value="1"/>
</dbReference>
<keyword evidence="6 7" id="KW-0030">Aminoacyl-tRNA synthetase</keyword>
<dbReference type="GO" id="GO:0005524">
    <property type="term" value="F:ATP binding"/>
    <property type="evidence" value="ECO:0007669"/>
    <property type="project" value="UniProtKB-KW"/>
</dbReference>
<dbReference type="Proteomes" id="UP000676194">
    <property type="component" value="Chromosome"/>
</dbReference>
<feature type="binding site" evidence="7">
    <location>
        <position position="243"/>
    </location>
    <ligand>
        <name>ATP</name>
        <dbReference type="ChEBI" id="CHEBI:30616"/>
    </ligand>
</feature>
<dbReference type="GO" id="GO:0008270">
    <property type="term" value="F:zinc ion binding"/>
    <property type="evidence" value="ECO:0007669"/>
    <property type="project" value="UniProtKB-UniRule"/>
</dbReference>
<dbReference type="InterPro" id="IPR000924">
    <property type="entry name" value="Glu/Gln-tRNA-synth"/>
</dbReference>
<dbReference type="InterPro" id="IPR049940">
    <property type="entry name" value="GluQ/Sye"/>
</dbReference>
<dbReference type="InterPro" id="IPR001412">
    <property type="entry name" value="aa-tRNA-synth_I_CS"/>
</dbReference>
<evidence type="ECO:0000313" key="11">
    <source>
        <dbReference type="Proteomes" id="UP000676194"/>
    </source>
</evidence>
<dbReference type="InterPro" id="IPR014729">
    <property type="entry name" value="Rossmann-like_a/b/a_fold"/>
</dbReference>
<comment type="cofactor">
    <cofactor evidence="7">
        <name>Zn(2+)</name>
        <dbReference type="ChEBI" id="CHEBI:29105"/>
    </cofactor>
    <text evidence="7">Binds 1 zinc ion per subunit.</text>
</comment>
<feature type="domain" description="Glutamyl/glutaminyl-tRNA synthetase class Ib catalytic" evidence="9">
    <location>
        <begin position="6"/>
        <end position="258"/>
    </location>
</feature>
<dbReference type="Gene3D" id="3.40.50.620">
    <property type="entry name" value="HUPs"/>
    <property type="match status" value="1"/>
</dbReference>
<dbReference type="GO" id="GO:0004818">
    <property type="term" value="F:glutamate-tRNA ligase activity"/>
    <property type="evidence" value="ECO:0007669"/>
    <property type="project" value="TreeGrafter"/>
</dbReference>
<dbReference type="EC" id="6.1.1.-" evidence="7"/>
<evidence type="ECO:0000256" key="3">
    <source>
        <dbReference type="ARBA" id="ARBA00022741"/>
    </source>
</evidence>
<keyword evidence="2 7" id="KW-0479">Metal-binding</keyword>
<organism evidence="10 11">
    <name type="scientific">Telmatocola sphagniphila</name>
    <dbReference type="NCBI Taxonomy" id="1123043"/>
    <lineage>
        <taxon>Bacteria</taxon>
        <taxon>Pseudomonadati</taxon>
        <taxon>Planctomycetota</taxon>
        <taxon>Planctomycetia</taxon>
        <taxon>Gemmatales</taxon>
        <taxon>Gemmataceae</taxon>
    </lineage>
</organism>
<keyword evidence="1 7" id="KW-0436">Ligase</keyword>
<evidence type="ECO:0000256" key="1">
    <source>
        <dbReference type="ARBA" id="ARBA00022598"/>
    </source>
</evidence>
<keyword evidence="11" id="KW-1185">Reference proteome</keyword>
<dbReference type="GO" id="GO:0006400">
    <property type="term" value="P:tRNA modification"/>
    <property type="evidence" value="ECO:0007669"/>
    <property type="project" value="InterPro"/>
</dbReference>
<feature type="binding site" evidence="7">
    <location>
        <position position="103"/>
    </location>
    <ligand>
        <name>Zn(2+)</name>
        <dbReference type="ChEBI" id="CHEBI:29105"/>
    </ligand>
</feature>
<protein>
    <recommendedName>
        <fullName evidence="7">Glutamyl-Q tRNA(Asp) synthetase</fullName>
        <shortName evidence="7">Glu-Q-RSs</shortName>
        <ecNumber evidence="7">6.1.1.-</ecNumber>
    </recommendedName>
</protein>
<evidence type="ECO:0000256" key="2">
    <source>
        <dbReference type="ARBA" id="ARBA00022723"/>
    </source>
</evidence>
<name>A0A8E6ETV4_9BACT</name>
<dbReference type="AlphaFoldDB" id="A0A8E6ETV4"/>
<dbReference type="Pfam" id="PF00749">
    <property type="entry name" value="tRNA-synt_1c"/>
    <property type="match status" value="1"/>
</dbReference>
<dbReference type="PRINTS" id="PR00987">
    <property type="entry name" value="TRNASYNTHGLU"/>
</dbReference>
<keyword evidence="3 7" id="KW-0547">Nucleotide-binding</keyword>
<feature type="binding site" evidence="7">
    <location>
        <position position="45"/>
    </location>
    <ligand>
        <name>L-glutamate</name>
        <dbReference type="ChEBI" id="CHEBI:29985"/>
    </ligand>
</feature>
<comment type="similarity">
    <text evidence="7">Belongs to the class-I aminoacyl-tRNA synthetase family. GluQ subfamily.</text>
</comment>
<keyword evidence="5 7" id="KW-0067">ATP-binding</keyword>
<keyword evidence="8" id="KW-0648">Protein biosynthesis</keyword>
<dbReference type="InterPro" id="IPR020058">
    <property type="entry name" value="Glu/Gln-tRNA-synth_Ib_cat-dom"/>
</dbReference>
<dbReference type="PROSITE" id="PS00178">
    <property type="entry name" value="AA_TRNA_LIGASE_I"/>
    <property type="match status" value="1"/>
</dbReference>
<evidence type="ECO:0000256" key="7">
    <source>
        <dbReference type="HAMAP-Rule" id="MF_01428"/>
    </source>
</evidence>
<dbReference type="HAMAP" id="MF_01428">
    <property type="entry name" value="Glu_Q_tRNA_synth"/>
    <property type="match status" value="1"/>
</dbReference>
<dbReference type="InterPro" id="IPR022380">
    <property type="entry name" value="Glu-Q_tRNA(Asp)_Synthase"/>
</dbReference>
<evidence type="ECO:0000256" key="8">
    <source>
        <dbReference type="RuleBase" id="RU363037"/>
    </source>
</evidence>
<evidence type="ECO:0000313" key="10">
    <source>
        <dbReference type="EMBL" id="QVL30595.1"/>
    </source>
</evidence>
<comment type="function">
    <text evidence="7">Catalyzes the tRNA-independent activation of glutamate in presence of ATP and the subsequent transfer of glutamate onto a tRNA(Asp). Glutamate is transferred on the 2-amino-5-(4,5-dihydroxy-2-cyclopenten-1-yl) moiety of the queuosine in the wobble position of the QUC anticodon.</text>
</comment>
<dbReference type="EMBL" id="CP074694">
    <property type="protein sequence ID" value="QVL30595.1"/>
    <property type="molecule type" value="Genomic_DNA"/>
</dbReference>
<dbReference type="KEGG" id="tsph:KIH39_17265"/>
<dbReference type="PANTHER" id="PTHR43311">
    <property type="entry name" value="GLUTAMATE--TRNA LIGASE"/>
    <property type="match status" value="1"/>
</dbReference>
<feature type="binding site" evidence="7">
    <location>
        <position position="101"/>
    </location>
    <ligand>
        <name>Zn(2+)</name>
        <dbReference type="ChEBI" id="CHEBI:29105"/>
    </ligand>
</feature>
<accession>A0A8E6ETV4</accession>
<evidence type="ECO:0000259" key="9">
    <source>
        <dbReference type="Pfam" id="PF00749"/>
    </source>
</evidence>
<feature type="short sequence motif" description="'KMSKS' region" evidence="7">
    <location>
        <begin position="240"/>
        <end position="244"/>
    </location>
</feature>